<dbReference type="InterPro" id="IPR026960">
    <property type="entry name" value="RVT-Znf"/>
</dbReference>
<name>A0A9P1ELR5_CUSEU</name>
<evidence type="ECO:0000313" key="3">
    <source>
        <dbReference type="Proteomes" id="UP001152484"/>
    </source>
</evidence>
<sequence>MNTRYFHNAVKHRRRKNKIEGFRLDDGRWEKDRAAVGGLIADYFNNIFTAGIGSGDFVFGCVQRKLHDIHNSDLLRPIRGEEVREALFAMFPDKSPGPDGLSPGFYQHYWDVVGPDVINFCKEVFETGKLPQKINHTNIVLIPKKDKPEVIGDWRPIALCNVIYKIFSKLLANRMKKWLHLCISEQQSAFIPGRHIVDNIILAFESQHFLKRKRQGKTGLVALKLDMSKAYDRVEWPFLEGMMRHLGFEERWVRLVMECVTSVSYSIPFGDEDIEPSRPGRGLRQGDPLSPYLFLLVAEDLSVLLRRYETLGRIHGATVARGAPMISHLFFADDSLLFFRATHDEAALVKESLADYEGASGQVINFNKSKVFFSSNVGDDCKEGLTDLLGVELAGKDERYLGLPTLVGRGKTEILSYIRQRVVNRIHNWNNKFLSKAGREVLLKSVIQAMPTYAMNVFLLPNELCREIEVLMNGYWWKGKSGKGIRWKDWASLSKPKKNGGMGFRRLREFNLAMLAKQAWRIFTNPGSLVSRVFKARYYPKRDFLSASLGYNPSFIWRSLFETQKIIKGGYKWRVGDGKSINIWEDPWLPDRENPKVTSDVGLGLEQAVVANLMDESGKTWDMDVLRDLFDSRDLGLIQSIPISIRPVSDVPCWRWEEDGRFSVRSCYRNLIGEFCSTGGMEWNVMWSWNLPPKIKSFFWQVCSGCLPTKKNLSSRRVDCSDQCGLCGTLGESLSHIFWTVL</sequence>
<dbReference type="InterPro" id="IPR043502">
    <property type="entry name" value="DNA/RNA_pol_sf"/>
</dbReference>
<evidence type="ECO:0000259" key="1">
    <source>
        <dbReference type="PROSITE" id="PS50878"/>
    </source>
</evidence>
<dbReference type="CDD" id="cd01650">
    <property type="entry name" value="RT_nLTR_like"/>
    <property type="match status" value="1"/>
</dbReference>
<gene>
    <name evidence="2" type="ORF">CEURO_LOCUS21143</name>
</gene>
<dbReference type="Proteomes" id="UP001152484">
    <property type="component" value="Unassembled WGS sequence"/>
</dbReference>
<dbReference type="PANTHER" id="PTHR33116">
    <property type="entry name" value="REVERSE TRANSCRIPTASE ZINC-BINDING DOMAIN-CONTAINING PROTEIN-RELATED-RELATED"/>
    <property type="match status" value="1"/>
</dbReference>
<organism evidence="2 3">
    <name type="scientific">Cuscuta europaea</name>
    <name type="common">European dodder</name>
    <dbReference type="NCBI Taxonomy" id="41803"/>
    <lineage>
        <taxon>Eukaryota</taxon>
        <taxon>Viridiplantae</taxon>
        <taxon>Streptophyta</taxon>
        <taxon>Embryophyta</taxon>
        <taxon>Tracheophyta</taxon>
        <taxon>Spermatophyta</taxon>
        <taxon>Magnoliopsida</taxon>
        <taxon>eudicotyledons</taxon>
        <taxon>Gunneridae</taxon>
        <taxon>Pentapetalae</taxon>
        <taxon>asterids</taxon>
        <taxon>lamiids</taxon>
        <taxon>Solanales</taxon>
        <taxon>Convolvulaceae</taxon>
        <taxon>Cuscuteae</taxon>
        <taxon>Cuscuta</taxon>
        <taxon>Cuscuta subgen. Cuscuta</taxon>
    </lineage>
</organism>
<dbReference type="AlphaFoldDB" id="A0A9P1ELR5"/>
<reference evidence="2" key="1">
    <citation type="submission" date="2022-07" db="EMBL/GenBank/DDBJ databases">
        <authorList>
            <person name="Macas J."/>
            <person name="Novak P."/>
            <person name="Neumann P."/>
        </authorList>
    </citation>
    <scope>NUCLEOTIDE SEQUENCE</scope>
</reference>
<accession>A0A9P1ELR5</accession>
<keyword evidence="3" id="KW-1185">Reference proteome</keyword>
<dbReference type="PROSITE" id="PS50878">
    <property type="entry name" value="RT_POL"/>
    <property type="match status" value="1"/>
</dbReference>
<dbReference type="OrthoDB" id="1304591at2759"/>
<dbReference type="EMBL" id="CAMAPE010000070">
    <property type="protein sequence ID" value="CAH9116412.1"/>
    <property type="molecule type" value="Genomic_DNA"/>
</dbReference>
<dbReference type="PANTHER" id="PTHR33116:SF86">
    <property type="entry name" value="REVERSE TRANSCRIPTASE DOMAIN-CONTAINING PROTEIN"/>
    <property type="match status" value="1"/>
</dbReference>
<feature type="domain" description="Reverse transcriptase" evidence="1">
    <location>
        <begin position="123"/>
        <end position="393"/>
    </location>
</feature>
<dbReference type="InterPro" id="IPR000477">
    <property type="entry name" value="RT_dom"/>
</dbReference>
<dbReference type="Pfam" id="PF00078">
    <property type="entry name" value="RVT_1"/>
    <property type="match status" value="1"/>
</dbReference>
<proteinExistence type="predicted"/>
<comment type="caution">
    <text evidence="2">The sequence shown here is derived from an EMBL/GenBank/DDBJ whole genome shotgun (WGS) entry which is preliminary data.</text>
</comment>
<evidence type="ECO:0000313" key="2">
    <source>
        <dbReference type="EMBL" id="CAH9116412.1"/>
    </source>
</evidence>
<dbReference type="SUPFAM" id="SSF56672">
    <property type="entry name" value="DNA/RNA polymerases"/>
    <property type="match status" value="1"/>
</dbReference>
<dbReference type="Pfam" id="PF13966">
    <property type="entry name" value="zf-RVT"/>
    <property type="match status" value="1"/>
</dbReference>
<protein>
    <recommendedName>
        <fullName evidence="1">Reverse transcriptase domain-containing protein</fullName>
    </recommendedName>
</protein>